<protein>
    <submittedName>
        <fullName evidence="2">Uncharacterized protein</fullName>
    </submittedName>
</protein>
<dbReference type="Proteomes" id="UP000799537">
    <property type="component" value="Unassembled WGS sequence"/>
</dbReference>
<proteinExistence type="predicted"/>
<dbReference type="GeneID" id="54563045"/>
<evidence type="ECO:0000313" key="2">
    <source>
        <dbReference type="EMBL" id="KAF2159372.1"/>
    </source>
</evidence>
<feature type="region of interest" description="Disordered" evidence="1">
    <location>
        <begin position="132"/>
        <end position="157"/>
    </location>
</feature>
<accession>A0A6A6C0N3</accession>
<organism evidence="2 3">
    <name type="scientific">Zasmidium cellare ATCC 36951</name>
    <dbReference type="NCBI Taxonomy" id="1080233"/>
    <lineage>
        <taxon>Eukaryota</taxon>
        <taxon>Fungi</taxon>
        <taxon>Dikarya</taxon>
        <taxon>Ascomycota</taxon>
        <taxon>Pezizomycotina</taxon>
        <taxon>Dothideomycetes</taxon>
        <taxon>Dothideomycetidae</taxon>
        <taxon>Mycosphaerellales</taxon>
        <taxon>Mycosphaerellaceae</taxon>
        <taxon>Zasmidium</taxon>
    </lineage>
</organism>
<sequence length="157" mass="17005">MADVLLEVAVVVDENGTPDVLLGNAVEVDEEEVDEAPKLEVIVDEVEACALLLLLLLLLVVVGCVVDASSDKLELITLEGDEDGMVDVLLEDVVEAKEEEVNSAPELELSIVDEDEVRTLLLLLEDGVLDPSVDEAELDTESDELFSTAEEEEEEVD</sequence>
<reference evidence="2" key="1">
    <citation type="journal article" date="2020" name="Stud. Mycol.">
        <title>101 Dothideomycetes genomes: a test case for predicting lifestyles and emergence of pathogens.</title>
        <authorList>
            <person name="Haridas S."/>
            <person name="Albert R."/>
            <person name="Binder M."/>
            <person name="Bloem J."/>
            <person name="Labutti K."/>
            <person name="Salamov A."/>
            <person name="Andreopoulos B."/>
            <person name="Baker S."/>
            <person name="Barry K."/>
            <person name="Bills G."/>
            <person name="Bluhm B."/>
            <person name="Cannon C."/>
            <person name="Castanera R."/>
            <person name="Culley D."/>
            <person name="Daum C."/>
            <person name="Ezra D."/>
            <person name="Gonzalez J."/>
            <person name="Henrissat B."/>
            <person name="Kuo A."/>
            <person name="Liang C."/>
            <person name="Lipzen A."/>
            <person name="Lutzoni F."/>
            <person name="Magnuson J."/>
            <person name="Mondo S."/>
            <person name="Nolan M."/>
            <person name="Ohm R."/>
            <person name="Pangilinan J."/>
            <person name="Park H.-J."/>
            <person name="Ramirez L."/>
            <person name="Alfaro M."/>
            <person name="Sun H."/>
            <person name="Tritt A."/>
            <person name="Yoshinaga Y."/>
            <person name="Zwiers L.-H."/>
            <person name="Turgeon B."/>
            <person name="Goodwin S."/>
            <person name="Spatafora J."/>
            <person name="Crous P."/>
            <person name="Grigoriev I."/>
        </authorList>
    </citation>
    <scope>NUCLEOTIDE SEQUENCE</scope>
    <source>
        <strain evidence="2">ATCC 36951</strain>
    </source>
</reference>
<keyword evidence="3" id="KW-1185">Reference proteome</keyword>
<dbReference type="RefSeq" id="XP_033660261.1">
    <property type="nucleotide sequence ID" value="XM_033809773.1"/>
</dbReference>
<dbReference type="AlphaFoldDB" id="A0A6A6C0N3"/>
<evidence type="ECO:0000256" key="1">
    <source>
        <dbReference type="SAM" id="MobiDB-lite"/>
    </source>
</evidence>
<gene>
    <name evidence="2" type="ORF">M409DRAFT_30123</name>
</gene>
<name>A0A6A6C0N3_ZASCE</name>
<evidence type="ECO:0000313" key="3">
    <source>
        <dbReference type="Proteomes" id="UP000799537"/>
    </source>
</evidence>
<dbReference type="EMBL" id="ML993638">
    <property type="protein sequence ID" value="KAF2159372.1"/>
    <property type="molecule type" value="Genomic_DNA"/>
</dbReference>